<dbReference type="SUPFAM" id="SSF88713">
    <property type="entry name" value="Glycoside hydrolase/deacetylase"/>
    <property type="match status" value="1"/>
</dbReference>
<dbReference type="InParanoid" id="D1C707"/>
<reference evidence="6 7" key="2">
    <citation type="journal article" date="2010" name="Stand. Genomic Sci.">
        <title>Complete genome sequence of Desulfohalobium retbaense type strain (HR(100)).</title>
        <authorList>
            <person name="Spring S."/>
            <person name="Nolan M."/>
            <person name="Lapidus A."/>
            <person name="Glavina Del Rio T."/>
            <person name="Copeland A."/>
            <person name="Tice H."/>
            <person name="Cheng J.F."/>
            <person name="Lucas S."/>
            <person name="Land M."/>
            <person name="Chen F."/>
            <person name="Bruce D."/>
            <person name="Goodwin L."/>
            <person name="Pitluck S."/>
            <person name="Ivanova N."/>
            <person name="Mavromatis K."/>
            <person name="Mikhailova N."/>
            <person name="Pati A."/>
            <person name="Chen A."/>
            <person name="Palaniappan K."/>
            <person name="Hauser L."/>
            <person name="Chang Y.J."/>
            <person name="Jeffries C.D."/>
            <person name="Munk C."/>
            <person name="Kiss H."/>
            <person name="Chain P."/>
            <person name="Han C."/>
            <person name="Brettin T."/>
            <person name="Detter J.C."/>
            <person name="Schuler E."/>
            <person name="Goker M."/>
            <person name="Rohde M."/>
            <person name="Bristow J."/>
            <person name="Eisen J.A."/>
            <person name="Markowitz V."/>
            <person name="Hugenholtz P."/>
            <person name="Kyrpides N.C."/>
            <person name="Klenk H.P."/>
        </authorList>
    </citation>
    <scope>NUCLEOTIDE SEQUENCE [LARGE SCALE GENOMIC DNA]</scope>
    <source>
        <strain evidence="7">ATCC 49802 / DSM 20745 / S 6022</strain>
    </source>
</reference>
<feature type="compositionally biased region" description="Pro residues" evidence="3">
    <location>
        <begin position="31"/>
        <end position="53"/>
    </location>
</feature>
<dbReference type="InterPro" id="IPR002509">
    <property type="entry name" value="NODB_dom"/>
</dbReference>
<reference evidence="7" key="1">
    <citation type="submission" date="2009-11" db="EMBL/GenBank/DDBJ databases">
        <title>The complete chromosome 1 of Sphaerobacter thermophilus DSM 20745.</title>
        <authorList>
            <person name="Lucas S."/>
            <person name="Copeland A."/>
            <person name="Lapidus A."/>
            <person name="Glavina del Rio T."/>
            <person name="Dalin E."/>
            <person name="Tice H."/>
            <person name="Bruce D."/>
            <person name="Goodwin L."/>
            <person name="Pitluck S."/>
            <person name="Kyrpides N."/>
            <person name="Mavromatis K."/>
            <person name="Ivanova N."/>
            <person name="Mikhailova N."/>
            <person name="LaButti K.M."/>
            <person name="Clum A."/>
            <person name="Sun H.I."/>
            <person name="Brettin T."/>
            <person name="Detter J.C."/>
            <person name="Han C."/>
            <person name="Larimer F."/>
            <person name="Land M."/>
            <person name="Hauser L."/>
            <person name="Markowitz V."/>
            <person name="Cheng J.F."/>
            <person name="Hugenholtz P."/>
            <person name="Woyke T."/>
            <person name="Wu D."/>
            <person name="Steenblock K."/>
            <person name="Schneider S."/>
            <person name="Pukall R."/>
            <person name="Goeker M."/>
            <person name="Klenk H.P."/>
            <person name="Eisen J.A."/>
        </authorList>
    </citation>
    <scope>NUCLEOTIDE SEQUENCE [LARGE SCALE GENOMIC DNA]</scope>
    <source>
        <strain evidence="7">ATCC 49802 / DSM 20745 / S 6022</strain>
    </source>
</reference>
<dbReference type="InterPro" id="IPR051398">
    <property type="entry name" value="Polysacch_Deacetylase"/>
</dbReference>
<dbReference type="HOGENOM" id="CLU_058366_0_0_0"/>
<dbReference type="PANTHER" id="PTHR34216">
    <property type="match status" value="1"/>
</dbReference>
<evidence type="ECO:0000259" key="5">
    <source>
        <dbReference type="Pfam" id="PF01522"/>
    </source>
</evidence>
<dbReference type="PANTHER" id="PTHR34216:SF3">
    <property type="entry name" value="POLY-BETA-1,6-N-ACETYL-D-GLUCOSAMINE N-DEACETYLASE"/>
    <property type="match status" value="1"/>
</dbReference>
<dbReference type="GO" id="GO:0005576">
    <property type="term" value="C:extracellular region"/>
    <property type="evidence" value="ECO:0007669"/>
    <property type="project" value="UniProtKB-SubCell"/>
</dbReference>
<sequence length="372" mass="41648">MRWRQMSRVMTLLLVTISLACGGAASEPTATPSPTPTEPPTPTATPTPEPTPTLTPEELATYQPNEMGQVMVLMYHGITEDGGEYDRTPDGFRQDLQWLYDNGYYVIPIRDYLTNRISAPPGKRPVVLTFDDGVVSQFRYLVDENGQKTIDPNCAVGILEDFFTRHPDFGRGGLFSILPRAPFAWPDEPEQLEYAEEKLRWLVEHGYEIGNHTLSHANLRELSDEEIKAELAGAVDMIREYVPDAEVEVIALPFGMYPPGGDDTLLRGFTYEGREYRFTGALMVGANPAPSPVDAEFDPFWTPRIQATEEVLAEWFAYAADNPAIMYASDGNPDTVTIPDTLPEWLAERFMEDRASDKTVIRYPDVADRRGG</sequence>
<protein>
    <submittedName>
        <fullName evidence="6">Polysaccharide deacetylase</fullName>
    </submittedName>
</protein>
<evidence type="ECO:0000256" key="2">
    <source>
        <dbReference type="ARBA" id="ARBA00022729"/>
    </source>
</evidence>
<keyword evidence="2 4" id="KW-0732">Signal</keyword>
<name>D1C707_SPHTD</name>
<evidence type="ECO:0000256" key="3">
    <source>
        <dbReference type="SAM" id="MobiDB-lite"/>
    </source>
</evidence>
<feature type="domain" description="NodB homology" evidence="5">
    <location>
        <begin position="195"/>
        <end position="258"/>
    </location>
</feature>
<keyword evidence="7" id="KW-1185">Reference proteome</keyword>
<feature type="signal peptide" evidence="4">
    <location>
        <begin position="1"/>
        <end position="20"/>
    </location>
</feature>
<evidence type="ECO:0000256" key="4">
    <source>
        <dbReference type="SAM" id="SignalP"/>
    </source>
</evidence>
<proteinExistence type="predicted"/>
<dbReference type="STRING" id="479434.Sthe_0329"/>
<feature type="region of interest" description="Disordered" evidence="3">
    <location>
        <begin position="25"/>
        <end position="56"/>
    </location>
</feature>
<dbReference type="CDD" id="cd10972">
    <property type="entry name" value="CE4_DAC_u3_5s"/>
    <property type="match status" value="1"/>
</dbReference>
<dbReference type="EMBL" id="CP001823">
    <property type="protein sequence ID" value="ACZ37768.1"/>
    <property type="molecule type" value="Genomic_DNA"/>
</dbReference>
<gene>
    <name evidence="6" type="ordered locus">Sthe_0329</name>
</gene>
<dbReference type="InterPro" id="IPR011330">
    <property type="entry name" value="Glyco_hydro/deAcase_b/a-brl"/>
</dbReference>
<dbReference type="Gene3D" id="3.20.20.370">
    <property type="entry name" value="Glycoside hydrolase/deacetylase"/>
    <property type="match status" value="1"/>
</dbReference>
<evidence type="ECO:0000313" key="6">
    <source>
        <dbReference type="EMBL" id="ACZ37768.1"/>
    </source>
</evidence>
<dbReference type="eggNOG" id="COG0726">
    <property type="taxonomic scope" value="Bacteria"/>
</dbReference>
<dbReference type="Pfam" id="PF01522">
    <property type="entry name" value="Polysacc_deac_1"/>
    <property type="match status" value="1"/>
</dbReference>
<dbReference type="GO" id="GO:0016810">
    <property type="term" value="F:hydrolase activity, acting on carbon-nitrogen (but not peptide) bonds"/>
    <property type="evidence" value="ECO:0007669"/>
    <property type="project" value="InterPro"/>
</dbReference>
<dbReference type="AlphaFoldDB" id="D1C707"/>
<dbReference type="KEGG" id="sti:Sthe_0329"/>
<evidence type="ECO:0000313" key="7">
    <source>
        <dbReference type="Proteomes" id="UP000002027"/>
    </source>
</evidence>
<organism evidence="6 7">
    <name type="scientific">Sphaerobacter thermophilus (strain ATCC 49802 / DSM 20745 / KCCM 41009 / NCIMB 13125 / S 6022)</name>
    <dbReference type="NCBI Taxonomy" id="479434"/>
    <lineage>
        <taxon>Bacteria</taxon>
        <taxon>Pseudomonadati</taxon>
        <taxon>Thermomicrobiota</taxon>
        <taxon>Thermomicrobia</taxon>
        <taxon>Sphaerobacterales</taxon>
        <taxon>Sphaerobacterineae</taxon>
        <taxon>Sphaerobacteraceae</taxon>
        <taxon>Sphaerobacter</taxon>
    </lineage>
</organism>
<dbReference type="PROSITE" id="PS51257">
    <property type="entry name" value="PROKAR_LIPOPROTEIN"/>
    <property type="match status" value="1"/>
</dbReference>
<accession>D1C707</accession>
<dbReference type="RefSeq" id="WP_012870816.1">
    <property type="nucleotide sequence ID" value="NC_013523.1"/>
</dbReference>
<dbReference type="GO" id="GO:0005975">
    <property type="term" value="P:carbohydrate metabolic process"/>
    <property type="evidence" value="ECO:0007669"/>
    <property type="project" value="InterPro"/>
</dbReference>
<comment type="subcellular location">
    <subcellularLocation>
        <location evidence="1">Secreted</location>
    </subcellularLocation>
</comment>
<dbReference type="Proteomes" id="UP000002027">
    <property type="component" value="Chromosome 1"/>
</dbReference>
<feature type="chain" id="PRO_5003021119" evidence="4">
    <location>
        <begin position="21"/>
        <end position="372"/>
    </location>
</feature>
<evidence type="ECO:0000256" key="1">
    <source>
        <dbReference type="ARBA" id="ARBA00004613"/>
    </source>
</evidence>